<sequence length="199" mass="22923">MEEFVKERSIRNCISKGYKYWQIHLGDTFMKVKWRLLLNAFMFTLAVLSYMFHFHWLISLAFLSLSLTNINVKARQLANGMELEMRGQKLITKNFAYYIGFMLHAGIIMLAVGLVVSVPVLLLLYMYYADLETVKMGDPTTITTLYWVILGVSIFVIHAIVAFIETTFAYAELYVCGTMVARNRPKKEEKNGKFAEISS</sequence>
<keyword evidence="1" id="KW-0472">Membrane</keyword>
<keyword evidence="1" id="KW-1133">Transmembrane helix</keyword>
<organism evidence="2 3">
    <name type="scientific">Prevotella disiens DNF00882</name>
    <dbReference type="NCBI Taxonomy" id="1401075"/>
    <lineage>
        <taxon>Bacteria</taxon>
        <taxon>Pseudomonadati</taxon>
        <taxon>Bacteroidota</taxon>
        <taxon>Bacteroidia</taxon>
        <taxon>Bacteroidales</taxon>
        <taxon>Prevotellaceae</taxon>
        <taxon>Prevotella</taxon>
    </lineage>
</organism>
<keyword evidence="1" id="KW-0812">Transmembrane</keyword>
<dbReference type="AlphaFoldDB" id="A0A096C5A7"/>
<protein>
    <submittedName>
        <fullName evidence="2">Uncharacterized protein</fullName>
    </submittedName>
</protein>
<feature type="transmembrane region" description="Helical" evidence="1">
    <location>
        <begin position="95"/>
        <end position="125"/>
    </location>
</feature>
<evidence type="ECO:0000313" key="3">
    <source>
        <dbReference type="Proteomes" id="UP000029538"/>
    </source>
</evidence>
<gene>
    <name evidence="2" type="ORF">HMPREF0654_02680</name>
</gene>
<name>A0A096C5A7_9BACT</name>
<dbReference type="RefSeq" id="WP_004358136.1">
    <property type="nucleotide sequence ID" value="NZ_JRNR01000013.1"/>
</dbReference>
<evidence type="ECO:0000256" key="1">
    <source>
        <dbReference type="SAM" id="Phobius"/>
    </source>
</evidence>
<comment type="caution">
    <text evidence="2">The sequence shown here is derived from an EMBL/GenBank/DDBJ whole genome shotgun (WGS) entry which is preliminary data.</text>
</comment>
<accession>A0A096C5A7</accession>
<dbReference type="EMBL" id="JRNR01000013">
    <property type="protein sequence ID" value="KGF50127.1"/>
    <property type="molecule type" value="Genomic_DNA"/>
</dbReference>
<dbReference type="GeneID" id="91083715"/>
<feature type="transmembrane region" description="Helical" evidence="1">
    <location>
        <begin position="145"/>
        <end position="164"/>
    </location>
</feature>
<evidence type="ECO:0000313" key="2">
    <source>
        <dbReference type="EMBL" id="KGF50127.1"/>
    </source>
</evidence>
<feature type="transmembrane region" description="Helical" evidence="1">
    <location>
        <begin position="32"/>
        <end position="50"/>
    </location>
</feature>
<dbReference type="Proteomes" id="UP000029538">
    <property type="component" value="Unassembled WGS sequence"/>
</dbReference>
<reference evidence="2 3" key="1">
    <citation type="submission" date="2014-07" db="EMBL/GenBank/DDBJ databases">
        <authorList>
            <person name="McCorrison J."/>
            <person name="Sanka R."/>
            <person name="Torralba M."/>
            <person name="Gillis M."/>
            <person name="Haft D.H."/>
            <person name="Methe B."/>
            <person name="Sutton G."/>
            <person name="Nelson K.E."/>
        </authorList>
    </citation>
    <scope>NUCLEOTIDE SEQUENCE [LARGE SCALE GENOMIC DNA]</scope>
    <source>
        <strain evidence="2 3">DNF00882</strain>
    </source>
</reference>
<proteinExistence type="predicted"/>